<organism evidence="1 2">
    <name type="scientific">Phormidium tenue FACHB-1050</name>
    <dbReference type="NCBI Taxonomy" id="2692857"/>
    <lineage>
        <taxon>Bacteria</taxon>
        <taxon>Bacillati</taxon>
        <taxon>Cyanobacteriota</taxon>
        <taxon>Cyanophyceae</taxon>
        <taxon>Oscillatoriophycideae</taxon>
        <taxon>Oscillatoriales</taxon>
        <taxon>Oscillatoriaceae</taxon>
        <taxon>Phormidium</taxon>
    </lineage>
</organism>
<proteinExistence type="predicted"/>
<protein>
    <submittedName>
        <fullName evidence="1">Uncharacterized protein</fullName>
    </submittedName>
</protein>
<evidence type="ECO:0000313" key="1">
    <source>
        <dbReference type="EMBL" id="MBD2319728.1"/>
    </source>
</evidence>
<comment type="caution">
    <text evidence="1">The sequence shown here is derived from an EMBL/GenBank/DDBJ whole genome shotgun (WGS) entry which is preliminary data.</text>
</comment>
<reference evidence="1 2" key="1">
    <citation type="journal article" date="2020" name="ISME J.">
        <title>Comparative genomics reveals insights into cyanobacterial evolution and habitat adaptation.</title>
        <authorList>
            <person name="Chen M.Y."/>
            <person name="Teng W.K."/>
            <person name="Zhao L."/>
            <person name="Hu C.X."/>
            <person name="Zhou Y.K."/>
            <person name="Han B.P."/>
            <person name="Song L.R."/>
            <person name="Shu W.S."/>
        </authorList>
    </citation>
    <scope>NUCLEOTIDE SEQUENCE [LARGE SCALE GENOMIC DNA]</scope>
    <source>
        <strain evidence="1 2">FACHB-1050</strain>
    </source>
</reference>
<dbReference type="RefSeq" id="WP_190582023.1">
    <property type="nucleotide sequence ID" value="NZ_CAWPQU010000060.1"/>
</dbReference>
<keyword evidence="2" id="KW-1185">Reference proteome</keyword>
<accession>A0ABR8CG04</accession>
<gene>
    <name evidence="1" type="ORF">H6G05_23180</name>
</gene>
<name>A0ABR8CG04_9CYAN</name>
<sequence>MREPTIQAVQLDDDTTIYVEVRQPATFADDSLPEVKGRELSREDLGGRC</sequence>
<dbReference type="EMBL" id="JACJQY010000063">
    <property type="protein sequence ID" value="MBD2319728.1"/>
    <property type="molecule type" value="Genomic_DNA"/>
</dbReference>
<dbReference type="Proteomes" id="UP000618445">
    <property type="component" value="Unassembled WGS sequence"/>
</dbReference>
<evidence type="ECO:0000313" key="2">
    <source>
        <dbReference type="Proteomes" id="UP000618445"/>
    </source>
</evidence>